<evidence type="ECO:0000256" key="8">
    <source>
        <dbReference type="SAM" id="Phobius"/>
    </source>
</evidence>
<dbReference type="Pfam" id="PF13231">
    <property type="entry name" value="PMT_2"/>
    <property type="match status" value="1"/>
</dbReference>
<evidence type="ECO:0000256" key="3">
    <source>
        <dbReference type="ARBA" id="ARBA00022676"/>
    </source>
</evidence>
<dbReference type="PANTHER" id="PTHR33908:SF11">
    <property type="entry name" value="MEMBRANE PROTEIN"/>
    <property type="match status" value="1"/>
</dbReference>
<feature type="transmembrane region" description="Helical" evidence="8">
    <location>
        <begin position="113"/>
        <end position="129"/>
    </location>
</feature>
<feature type="transmembrane region" description="Helical" evidence="8">
    <location>
        <begin position="135"/>
        <end position="154"/>
    </location>
</feature>
<reference evidence="10 11" key="1">
    <citation type="submission" date="2023-02" db="EMBL/GenBank/DDBJ databases">
        <title>Dictyobacter halimunensis sp. nov., a new member of the class Ktedonobacteria from forest soil in a geothermal area.</title>
        <authorList>
            <person name="Rachmania M.K."/>
            <person name="Ningsih F."/>
            <person name="Sakai Y."/>
            <person name="Yabe S."/>
            <person name="Yokota A."/>
            <person name="Sjamsuridzal W."/>
        </authorList>
    </citation>
    <scope>NUCLEOTIDE SEQUENCE [LARGE SCALE GENOMIC DNA]</scope>
    <source>
        <strain evidence="10 11">S3.2.2.5</strain>
    </source>
</reference>
<dbReference type="InterPro" id="IPR050297">
    <property type="entry name" value="LipidA_mod_glycosyltrf_83"/>
</dbReference>
<accession>A0ABQ6FYW5</accession>
<keyword evidence="3" id="KW-0328">Glycosyltransferase</keyword>
<feature type="transmembrane region" description="Helical" evidence="8">
    <location>
        <begin position="161"/>
        <end position="177"/>
    </location>
</feature>
<proteinExistence type="predicted"/>
<dbReference type="InterPro" id="IPR038731">
    <property type="entry name" value="RgtA/B/C-like"/>
</dbReference>
<evidence type="ECO:0000256" key="4">
    <source>
        <dbReference type="ARBA" id="ARBA00022679"/>
    </source>
</evidence>
<comment type="caution">
    <text evidence="10">The sequence shown here is derived from an EMBL/GenBank/DDBJ whole genome shotgun (WGS) entry which is preliminary data.</text>
</comment>
<evidence type="ECO:0000256" key="2">
    <source>
        <dbReference type="ARBA" id="ARBA00022475"/>
    </source>
</evidence>
<name>A0ABQ6FYW5_9CHLR</name>
<evidence type="ECO:0000256" key="6">
    <source>
        <dbReference type="ARBA" id="ARBA00022989"/>
    </source>
</evidence>
<evidence type="ECO:0000256" key="5">
    <source>
        <dbReference type="ARBA" id="ARBA00022692"/>
    </source>
</evidence>
<keyword evidence="2" id="KW-1003">Cell membrane</keyword>
<keyword evidence="6 8" id="KW-1133">Transmembrane helix</keyword>
<dbReference type="PANTHER" id="PTHR33908">
    <property type="entry name" value="MANNOSYLTRANSFERASE YKCB-RELATED"/>
    <property type="match status" value="1"/>
</dbReference>
<protein>
    <recommendedName>
        <fullName evidence="9">Glycosyltransferase RgtA/B/C/D-like domain-containing protein</fullName>
    </recommendedName>
</protein>
<evidence type="ECO:0000313" key="11">
    <source>
        <dbReference type="Proteomes" id="UP001344906"/>
    </source>
</evidence>
<keyword evidence="5 8" id="KW-0812">Transmembrane</keyword>
<keyword evidence="4" id="KW-0808">Transferase</keyword>
<feature type="transmembrane region" description="Helical" evidence="8">
    <location>
        <begin position="401"/>
        <end position="417"/>
    </location>
</feature>
<dbReference type="RefSeq" id="WP_338255194.1">
    <property type="nucleotide sequence ID" value="NZ_BSRI01000002.1"/>
</dbReference>
<feature type="transmembrane region" description="Helical" evidence="8">
    <location>
        <begin position="85"/>
        <end position="106"/>
    </location>
</feature>
<evidence type="ECO:0000256" key="7">
    <source>
        <dbReference type="ARBA" id="ARBA00023136"/>
    </source>
</evidence>
<feature type="transmembrane region" description="Helical" evidence="8">
    <location>
        <begin position="375"/>
        <end position="395"/>
    </location>
</feature>
<gene>
    <name evidence="10" type="ORF">KDH_56490</name>
</gene>
<comment type="subcellular location">
    <subcellularLocation>
        <location evidence="1">Cell membrane</location>
        <topology evidence="1">Multi-pass membrane protein</topology>
    </subcellularLocation>
</comment>
<organism evidence="10 11">
    <name type="scientific">Dictyobacter halimunensis</name>
    <dbReference type="NCBI Taxonomy" id="3026934"/>
    <lineage>
        <taxon>Bacteria</taxon>
        <taxon>Bacillati</taxon>
        <taxon>Chloroflexota</taxon>
        <taxon>Ktedonobacteria</taxon>
        <taxon>Ktedonobacterales</taxon>
        <taxon>Dictyobacteraceae</taxon>
        <taxon>Dictyobacter</taxon>
    </lineage>
</organism>
<keyword evidence="7 8" id="KW-0472">Membrane</keyword>
<dbReference type="Proteomes" id="UP001344906">
    <property type="component" value="Unassembled WGS sequence"/>
</dbReference>
<feature type="transmembrane region" description="Helical" evidence="8">
    <location>
        <begin position="206"/>
        <end position="227"/>
    </location>
</feature>
<dbReference type="EMBL" id="BSRI01000002">
    <property type="protein sequence ID" value="GLV58819.1"/>
    <property type="molecule type" value="Genomic_DNA"/>
</dbReference>
<evidence type="ECO:0000313" key="10">
    <source>
        <dbReference type="EMBL" id="GLV58819.1"/>
    </source>
</evidence>
<evidence type="ECO:0000256" key="1">
    <source>
        <dbReference type="ARBA" id="ARBA00004651"/>
    </source>
</evidence>
<keyword evidence="11" id="KW-1185">Reference proteome</keyword>
<evidence type="ECO:0000259" key="9">
    <source>
        <dbReference type="Pfam" id="PF13231"/>
    </source>
</evidence>
<feature type="transmembrane region" description="Helical" evidence="8">
    <location>
        <begin position="183"/>
        <end position="199"/>
    </location>
</feature>
<feature type="transmembrane region" description="Helical" evidence="8">
    <location>
        <begin position="345"/>
        <end position="368"/>
    </location>
</feature>
<feature type="domain" description="Glycosyltransferase RgtA/B/C/D-like" evidence="9">
    <location>
        <begin position="65"/>
        <end position="225"/>
    </location>
</feature>
<sequence length="435" mass="49178">MMRWRLDRFAVGVFVLALLVRVVYNFTVALHYVPTRDSQQYRDIGLHLLQAHCFCLHGNITTVYRAPLWPLLIGLLSLVFGPNDLFTRLLLCVLDAATCLIIYLWVRDFLNTRRLALVAGIVAALYPGLYIYTGWLYSETLYTFLLTALGYALYRLLRDRGVGLVILAGVLLALLALTRPNGLLVAGLIVLWALVLGWQRVFSWRFAWRVAVVVPLIALLLIAPWTLRNYLVSQRFVPVATGDGTVLLGSYNNQVAQKPWDQMTWSNPLRSVPEVSGAFPLYTCDARCEMKREDLYKAKSLQWMQTHVGEMPGLLAAHALNMWVPAAHEADLPTDRFPNQLSSRIVLVLMNVVPIPIFLLAAWGLIVSRRRWRELLLVYLILLSTVGENVGLYGIPRFRAPIEPLLLMLAMCAIYSIRKYWAGRRTAAASTAAVR</sequence>